<evidence type="ECO:0000313" key="3">
    <source>
        <dbReference type="Proteomes" id="UP000479000"/>
    </source>
</evidence>
<dbReference type="AlphaFoldDB" id="A0A6H5GSH8"/>
<sequence length="193" mass="22507">MKNRLHLIQYGGMDWEKCKNRFQIQGPRKIFKKIKAWTSVKLITSTNKVLPIIVRKPTMLSCEGCPELSMLRGYFDTEHFNIVFRPEPIEQHIPNKDDDVAKVKLLKRSAECGNSEWQQQDTQKSSDGADKRAWNSMQPSWGKRKIESGNHDNICTTISWNPWMVTYRKMVYTTSETAIFLEYDVQTSGRSRT</sequence>
<keyword evidence="3" id="KW-1185">Reference proteome</keyword>
<protein>
    <submittedName>
        <fullName evidence="2">Uncharacterized protein</fullName>
    </submittedName>
</protein>
<reference evidence="2 3" key="1">
    <citation type="submission" date="2020-02" db="EMBL/GenBank/DDBJ databases">
        <authorList>
            <person name="Ferguson B K."/>
        </authorList>
    </citation>
    <scope>NUCLEOTIDE SEQUENCE [LARGE SCALE GENOMIC DNA]</scope>
</reference>
<dbReference type="EMBL" id="CADCXU010018957">
    <property type="protein sequence ID" value="CAB0007304.1"/>
    <property type="molecule type" value="Genomic_DNA"/>
</dbReference>
<feature type="region of interest" description="Disordered" evidence="1">
    <location>
        <begin position="114"/>
        <end position="148"/>
    </location>
</feature>
<evidence type="ECO:0000313" key="2">
    <source>
        <dbReference type="EMBL" id="CAB0007304.1"/>
    </source>
</evidence>
<feature type="compositionally biased region" description="Polar residues" evidence="1">
    <location>
        <begin position="115"/>
        <end position="126"/>
    </location>
</feature>
<gene>
    <name evidence="2" type="ORF">NTEN_LOCUS12604</name>
</gene>
<organism evidence="2 3">
    <name type="scientific">Nesidiocoris tenuis</name>
    <dbReference type="NCBI Taxonomy" id="355587"/>
    <lineage>
        <taxon>Eukaryota</taxon>
        <taxon>Metazoa</taxon>
        <taxon>Ecdysozoa</taxon>
        <taxon>Arthropoda</taxon>
        <taxon>Hexapoda</taxon>
        <taxon>Insecta</taxon>
        <taxon>Pterygota</taxon>
        <taxon>Neoptera</taxon>
        <taxon>Paraneoptera</taxon>
        <taxon>Hemiptera</taxon>
        <taxon>Heteroptera</taxon>
        <taxon>Panheteroptera</taxon>
        <taxon>Cimicomorpha</taxon>
        <taxon>Miridae</taxon>
        <taxon>Dicyphina</taxon>
        <taxon>Nesidiocoris</taxon>
    </lineage>
</organism>
<name>A0A6H5GSH8_9HEMI</name>
<proteinExistence type="predicted"/>
<accession>A0A6H5GSH8</accession>
<evidence type="ECO:0000256" key="1">
    <source>
        <dbReference type="SAM" id="MobiDB-lite"/>
    </source>
</evidence>
<dbReference type="Proteomes" id="UP000479000">
    <property type="component" value="Unassembled WGS sequence"/>
</dbReference>